<feature type="compositionally biased region" description="Basic and acidic residues" evidence="1">
    <location>
        <begin position="11"/>
        <end position="22"/>
    </location>
</feature>
<accession>A0A931SCX1</accession>
<sequence length="58" mass="6580">MTMASKAEVQQAREKARDDSRKPVPGIIEEICMGGRYQPPSDPEAKVAYEAEWRRQTS</sequence>
<dbReference type="AlphaFoldDB" id="A0A931SCX1"/>
<gene>
    <name evidence="2" type="ORF">HYT40_02785</name>
</gene>
<name>A0A931SCX1_9BACT</name>
<proteinExistence type="predicted"/>
<comment type="caution">
    <text evidence="2">The sequence shown here is derived from an EMBL/GenBank/DDBJ whole genome shotgun (WGS) entry which is preliminary data.</text>
</comment>
<dbReference type="Proteomes" id="UP000724148">
    <property type="component" value="Unassembled WGS sequence"/>
</dbReference>
<evidence type="ECO:0000256" key="1">
    <source>
        <dbReference type="SAM" id="MobiDB-lite"/>
    </source>
</evidence>
<dbReference type="EMBL" id="JACOZA010000074">
    <property type="protein sequence ID" value="MBI2097051.1"/>
    <property type="molecule type" value="Genomic_DNA"/>
</dbReference>
<feature type="region of interest" description="Disordered" evidence="1">
    <location>
        <begin position="1"/>
        <end position="25"/>
    </location>
</feature>
<organism evidence="2 3">
    <name type="scientific">Candidatus Sungiibacteriota bacterium</name>
    <dbReference type="NCBI Taxonomy" id="2750080"/>
    <lineage>
        <taxon>Bacteria</taxon>
        <taxon>Candidatus Sungiibacteriota</taxon>
    </lineage>
</organism>
<protein>
    <submittedName>
        <fullName evidence="2">Uncharacterized protein</fullName>
    </submittedName>
</protein>
<evidence type="ECO:0000313" key="3">
    <source>
        <dbReference type="Proteomes" id="UP000724148"/>
    </source>
</evidence>
<reference evidence="2" key="1">
    <citation type="submission" date="2020-07" db="EMBL/GenBank/DDBJ databases">
        <title>Huge and variable diversity of episymbiotic CPR bacteria and DPANN archaea in groundwater ecosystems.</title>
        <authorList>
            <person name="He C.Y."/>
            <person name="Keren R."/>
            <person name="Whittaker M."/>
            <person name="Farag I.F."/>
            <person name="Doudna J."/>
            <person name="Cate J.H.D."/>
            <person name="Banfield J.F."/>
        </authorList>
    </citation>
    <scope>NUCLEOTIDE SEQUENCE</scope>
    <source>
        <strain evidence="2">NC_groundwater_193_Ag_S-0.1um_51_7</strain>
    </source>
</reference>
<evidence type="ECO:0000313" key="2">
    <source>
        <dbReference type="EMBL" id="MBI2097051.1"/>
    </source>
</evidence>